<evidence type="ECO:0000256" key="4">
    <source>
        <dbReference type="NCBIfam" id="TIGR00652"/>
    </source>
</evidence>
<keyword evidence="3" id="KW-0457">Lysine biosynthesis</keyword>
<evidence type="ECO:0000256" key="3">
    <source>
        <dbReference type="HAMAP-Rule" id="MF_00197"/>
    </source>
</evidence>
<keyword evidence="2 3" id="KW-0413">Isomerase</keyword>
<keyword evidence="3" id="KW-0963">Cytoplasm</keyword>
<keyword evidence="3" id="KW-0028">Amino-acid biosynthesis</keyword>
<feature type="active site" description="Proton acceptor" evidence="3">
    <location>
        <position position="212"/>
    </location>
</feature>
<comment type="subcellular location">
    <subcellularLocation>
        <location evidence="3">Cytoplasm</location>
    </subcellularLocation>
</comment>
<dbReference type="GO" id="GO:0005829">
    <property type="term" value="C:cytosol"/>
    <property type="evidence" value="ECO:0007669"/>
    <property type="project" value="TreeGrafter"/>
</dbReference>
<comment type="catalytic activity">
    <reaction evidence="3">
        <text>(2S,6S)-2,6-diaminopimelate = meso-2,6-diaminopimelate</text>
        <dbReference type="Rhea" id="RHEA:15393"/>
        <dbReference type="ChEBI" id="CHEBI:57609"/>
        <dbReference type="ChEBI" id="CHEBI:57791"/>
        <dbReference type="EC" id="5.1.1.7"/>
    </reaction>
</comment>
<evidence type="ECO:0000256" key="1">
    <source>
        <dbReference type="ARBA" id="ARBA00010219"/>
    </source>
</evidence>
<feature type="binding site" evidence="3">
    <location>
        <position position="71"/>
    </location>
    <ligand>
        <name>substrate</name>
    </ligand>
</feature>
<dbReference type="AlphaFoldDB" id="A0A7C6EFR7"/>
<gene>
    <name evidence="3" type="primary">dapF</name>
    <name evidence="5" type="ORF">ENV70_00485</name>
</gene>
<comment type="subunit">
    <text evidence="3">Homodimer.</text>
</comment>
<dbReference type="SUPFAM" id="SSF54506">
    <property type="entry name" value="Diaminopimelate epimerase-like"/>
    <property type="match status" value="2"/>
</dbReference>
<organism evidence="5">
    <name type="scientific">candidate division WOR-3 bacterium</name>
    <dbReference type="NCBI Taxonomy" id="2052148"/>
    <lineage>
        <taxon>Bacteria</taxon>
        <taxon>Bacteria division WOR-3</taxon>
    </lineage>
</organism>
<dbReference type="GO" id="GO:0008837">
    <property type="term" value="F:diaminopimelate epimerase activity"/>
    <property type="evidence" value="ECO:0007669"/>
    <property type="project" value="UniProtKB-UniRule"/>
</dbReference>
<evidence type="ECO:0000313" key="5">
    <source>
        <dbReference type="EMBL" id="HHS62080.1"/>
    </source>
</evidence>
<comment type="similarity">
    <text evidence="1 3">Belongs to the diaminopimelate epimerase family.</text>
</comment>
<feature type="binding site" evidence="3">
    <location>
        <position position="14"/>
    </location>
    <ligand>
        <name>substrate</name>
    </ligand>
</feature>
<feature type="active site" description="Proton donor" evidence="3">
    <location>
        <position position="80"/>
    </location>
</feature>
<comment type="function">
    <text evidence="3">Catalyzes the stereoinversion of LL-2,6-diaminopimelate (L,L-DAP) to meso-diaminopimelate (meso-DAP), a precursor of L-lysine and an essential component of the bacterial peptidoglycan.</text>
</comment>
<proteinExistence type="inferred from homology"/>
<comment type="caution">
    <text evidence="5">The sequence shown here is derived from an EMBL/GenBank/DDBJ whole genome shotgun (WGS) entry which is preliminary data.</text>
</comment>
<accession>A0A7C6EFR7</accession>
<dbReference type="InterPro" id="IPR001653">
    <property type="entry name" value="DAP_epimerase_DapF"/>
</dbReference>
<reference evidence="5" key="1">
    <citation type="journal article" date="2020" name="mSystems">
        <title>Genome- and Community-Level Interaction Insights into Carbon Utilization and Element Cycling Functions of Hydrothermarchaeota in Hydrothermal Sediment.</title>
        <authorList>
            <person name="Zhou Z."/>
            <person name="Liu Y."/>
            <person name="Xu W."/>
            <person name="Pan J."/>
            <person name="Luo Z.H."/>
            <person name="Li M."/>
        </authorList>
    </citation>
    <scope>NUCLEOTIDE SEQUENCE [LARGE SCALE GENOMIC DNA]</scope>
    <source>
        <strain evidence="5">SpSt-783</strain>
    </source>
</reference>
<feature type="site" description="Could be important to modulate the pK values of the two catalytic cysteine residues" evidence="3">
    <location>
        <position position="202"/>
    </location>
</feature>
<feature type="binding site" evidence="3">
    <location>
        <position position="185"/>
    </location>
    <ligand>
        <name>substrate</name>
    </ligand>
</feature>
<dbReference type="EC" id="5.1.1.7" evidence="3 4"/>
<name>A0A7C6EFR7_UNCW3</name>
<dbReference type="UniPathway" id="UPA00034">
    <property type="reaction ID" value="UER00025"/>
</dbReference>
<comment type="pathway">
    <text evidence="3">Amino-acid biosynthesis; L-lysine biosynthesis via DAP pathway; DL-2,6-diaminopimelate from LL-2,6-diaminopimelate: step 1/1.</text>
</comment>
<dbReference type="EMBL" id="DTHJ01000008">
    <property type="protein sequence ID" value="HHS62080.1"/>
    <property type="molecule type" value="Genomic_DNA"/>
</dbReference>
<dbReference type="NCBIfam" id="TIGR00652">
    <property type="entry name" value="DapF"/>
    <property type="match status" value="1"/>
</dbReference>
<protein>
    <recommendedName>
        <fullName evidence="3 4">Diaminopimelate epimerase</fullName>
        <shortName evidence="3">DAP epimerase</shortName>
        <ecNumber evidence="3 4">5.1.1.7</ecNumber>
    </recommendedName>
    <alternativeName>
        <fullName evidence="3">PLP-independent amino acid racemase</fullName>
    </alternativeName>
</protein>
<feature type="site" description="Could be important to modulate the pK values of the two catalytic cysteine residues" evidence="3">
    <location>
        <position position="153"/>
    </location>
</feature>
<dbReference type="Gene3D" id="3.10.310.10">
    <property type="entry name" value="Diaminopimelate Epimerase, Chain A, domain 1"/>
    <property type="match status" value="2"/>
</dbReference>
<dbReference type="PANTHER" id="PTHR31689:SF0">
    <property type="entry name" value="DIAMINOPIMELATE EPIMERASE"/>
    <property type="match status" value="1"/>
</dbReference>
<dbReference type="PANTHER" id="PTHR31689">
    <property type="entry name" value="DIAMINOPIMELATE EPIMERASE, CHLOROPLASTIC"/>
    <property type="match status" value="1"/>
</dbReference>
<dbReference type="GO" id="GO:0009089">
    <property type="term" value="P:lysine biosynthetic process via diaminopimelate"/>
    <property type="evidence" value="ECO:0007669"/>
    <property type="project" value="UniProtKB-UniRule"/>
</dbReference>
<dbReference type="HAMAP" id="MF_00197">
    <property type="entry name" value="DAP_epimerase"/>
    <property type="match status" value="1"/>
</dbReference>
<sequence>MKPIFFTKMEGTGNDFVLIDNREEQFSNVVGKAELKDTIVKILDRHYGIGGDGLILIENFKGYFFNMRYFNRDGSEADTCLNGARCAVKFAQRLGIIEDKGKFLTPAGPIGFAYQPDNISIEVLPPMDIKLNFNLTIARKKYKLSYLKLGVPHTIMFVDSYDDINIVELGRAIRNHKDFQPDGTNVDFVKADKKGVFVRTYERGVEDETLSCGSGVVASAYIAVKLFMAESPVKVMTRGGELTVTLKEKLYLEGSANIIYDGTYYI</sequence>
<evidence type="ECO:0000256" key="2">
    <source>
        <dbReference type="ARBA" id="ARBA00023235"/>
    </source>
</evidence>
<dbReference type="Pfam" id="PF01678">
    <property type="entry name" value="DAP_epimerase"/>
    <property type="match status" value="2"/>
</dbReference>
<feature type="binding site" evidence="3">
    <location>
        <begin position="213"/>
        <end position="214"/>
    </location>
    <ligand>
        <name>substrate</name>
    </ligand>
</feature>
<feature type="binding site" evidence="3">
    <location>
        <begin position="202"/>
        <end position="203"/>
    </location>
    <ligand>
        <name>substrate</name>
    </ligand>
</feature>
<comment type="caution">
    <text evidence="3">Lacks conserved residue(s) required for the propagation of feature annotation.</text>
</comment>